<dbReference type="Pfam" id="PF01151">
    <property type="entry name" value="ELO"/>
    <property type="match status" value="1"/>
</dbReference>
<feature type="transmembrane region" description="Helical" evidence="10">
    <location>
        <begin position="166"/>
        <end position="184"/>
    </location>
</feature>
<evidence type="ECO:0000256" key="8">
    <source>
        <dbReference type="ARBA" id="ARBA00023136"/>
    </source>
</evidence>
<keyword evidence="7 10" id="KW-0443">Lipid metabolism</keyword>
<evidence type="ECO:0000256" key="2">
    <source>
        <dbReference type="ARBA" id="ARBA00022516"/>
    </source>
</evidence>
<comment type="caution">
    <text evidence="11">The sequence shown here is derived from an EMBL/GenBank/DDBJ whole genome shotgun (WGS) entry which is preliminary data.</text>
</comment>
<dbReference type="PANTHER" id="PTHR11157">
    <property type="entry name" value="FATTY ACID ACYL TRANSFERASE-RELATED"/>
    <property type="match status" value="1"/>
</dbReference>
<feature type="transmembrane region" description="Helical" evidence="10">
    <location>
        <begin position="205"/>
        <end position="224"/>
    </location>
</feature>
<keyword evidence="5 10" id="KW-0276">Fatty acid metabolism</keyword>
<dbReference type="InterPro" id="IPR002076">
    <property type="entry name" value="ELO_fam"/>
</dbReference>
<evidence type="ECO:0000256" key="4">
    <source>
        <dbReference type="ARBA" id="ARBA00022692"/>
    </source>
</evidence>
<dbReference type="Proteomes" id="UP001607302">
    <property type="component" value="Unassembled WGS sequence"/>
</dbReference>
<evidence type="ECO:0000256" key="5">
    <source>
        <dbReference type="ARBA" id="ARBA00022832"/>
    </source>
</evidence>
<evidence type="ECO:0000256" key="3">
    <source>
        <dbReference type="ARBA" id="ARBA00022679"/>
    </source>
</evidence>
<sequence>MDIARAYHYLFEEIADPRIANFPLMQDPFVVVLILLIYLEFVLHIGPRYMKHRKPYKLKNFLIMYNCLLAIASGIACYGILTSGYTTNLSLGCEPFSISYDPEPLNMASWVWRIFIMKVIELSDTIIFVLRKKYNQTSFLHVYHHSSTVIMAWTVCKYVPGGMWTFIMIPNCIVHVFMYTYYLLAALGSNIKEKIMPIKKYITKLQMIQFIIMLLHTAQALMPSCDPNNKFVACMYMVQVTIMLYLFWGFYKKAYTRKKLE</sequence>
<comment type="similarity">
    <text evidence="10">Belongs to the ELO family.</text>
</comment>
<dbReference type="EMBL" id="JAUDFV010000064">
    <property type="protein sequence ID" value="KAL2735435.1"/>
    <property type="molecule type" value="Genomic_DNA"/>
</dbReference>
<keyword evidence="3 10" id="KW-0808">Transferase</keyword>
<dbReference type="GO" id="GO:0006633">
    <property type="term" value="P:fatty acid biosynthetic process"/>
    <property type="evidence" value="ECO:0007669"/>
    <property type="project" value="UniProtKB-KW"/>
</dbReference>
<feature type="transmembrane region" description="Helical" evidence="10">
    <location>
        <begin position="62"/>
        <end position="81"/>
    </location>
</feature>
<keyword evidence="8 10" id="KW-0472">Membrane</keyword>
<reference evidence="11 12" key="1">
    <citation type="journal article" date="2024" name="Ann. Entomol. Soc. Am.">
        <title>Genomic analyses of the southern and eastern yellowjacket wasps (Hymenoptera: Vespidae) reveal evolutionary signatures of social life.</title>
        <authorList>
            <person name="Catto M.A."/>
            <person name="Caine P.B."/>
            <person name="Orr S.E."/>
            <person name="Hunt B.G."/>
            <person name="Goodisman M.A.D."/>
        </authorList>
    </citation>
    <scope>NUCLEOTIDE SEQUENCE [LARGE SCALE GENOMIC DNA]</scope>
    <source>
        <strain evidence="11">233</strain>
        <tissue evidence="11">Head and thorax</tissue>
    </source>
</reference>
<evidence type="ECO:0000256" key="10">
    <source>
        <dbReference type="RuleBase" id="RU361115"/>
    </source>
</evidence>
<evidence type="ECO:0000313" key="12">
    <source>
        <dbReference type="Proteomes" id="UP001607302"/>
    </source>
</evidence>
<evidence type="ECO:0000256" key="6">
    <source>
        <dbReference type="ARBA" id="ARBA00022989"/>
    </source>
</evidence>
<accession>A0ABD2BRY1</accession>
<feature type="transmembrane region" description="Helical" evidence="10">
    <location>
        <begin position="29"/>
        <end position="50"/>
    </location>
</feature>
<comment type="catalytic activity">
    <reaction evidence="10">
        <text>a very-long-chain acyl-CoA + malonyl-CoA + H(+) = a very-long-chain 3-oxoacyl-CoA + CO2 + CoA</text>
        <dbReference type="Rhea" id="RHEA:32727"/>
        <dbReference type="ChEBI" id="CHEBI:15378"/>
        <dbReference type="ChEBI" id="CHEBI:16526"/>
        <dbReference type="ChEBI" id="CHEBI:57287"/>
        <dbReference type="ChEBI" id="CHEBI:57384"/>
        <dbReference type="ChEBI" id="CHEBI:90725"/>
        <dbReference type="ChEBI" id="CHEBI:90736"/>
        <dbReference type="EC" id="2.3.1.199"/>
    </reaction>
</comment>
<keyword evidence="6 10" id="KW-1133">Transmembrane helix</keyword>
<proteinExistence type="inferred from homology"/>
<dbReference type="GO" id="GO:0016020">
    <property type="term" value="C:membrane"/>
    <property type="evidence" value="ECO:0007669"/>
    <property type="project" value="UniProtKB-SubCell"/>
</dbReference>
<evidence type="ECO:0000256" key="7">
    <source>
        <dbReference type="ARBA" id="ARBA00023098"/>
    </source>
</evidence>
<evidence type="ECO:0000256" key="9">
    <source>
        <dbReference type="ARBA" id="ARBA00023160"/>
    </source>
</evidence>
<comment type="subcellular location">
    <subcellularLocation>
        <location evidence="1">Membrane</location>
        <topology evidence="1">Multi-pass membrane protein</topology>
    </subcellularLocation>
</comment>
<evidence type="ECO:0000256" key="1">
    <source>
        <dbReference type="ARBA" id="ARBA00004141"/>
    </source>
</evidence>
<evidence type="ECO:0000313" key="11">
    <source>
        <dbReference type="EMBL" id="KAL2735435.1"/>
    </source>
</evidence>
<dbReference type="PANTHER" id="PTHR11157:SF113">
    <property type="entry name" value="ELONGATION OF VERY LONG CHAIN FATTY ACIDS PROTEIN"/>
    <property type="match status" value="1"/>
</dbReference>
<protein>
    <recommendedName>
        <fullName evidence="10">Elongation of very long chain fatty acids protein</fullName>
        <ecNumber evidence="10">2.3.1.199</ecNumber>
    </recommendedName>
    <alternativeName>
        <fullName evidence="10">Very-long-chain 3-oxoacyl-CoA synthase</fullName>
    </alternativeName>
</protein>
<keyword evidence="2 10" id="KW-0444">Lipid biosynthesis</keyword>
<name>A0ABD2BRY1_VESSQ</name>
<dbReference type="GO" id="GO:0009922">
    <property type="term" value="F:fatty acid elongase activity"/>
    <property type="evidence" value="ECO:0007669"/>
    <property type="project" value="UniProtKB-EC"/>
</dbReference>
<gene>
    <name evidence="11" type="ORF">V1478_003075</name>
</gene>
<keyword evidence="12" id="KW-1185">Reference proteome</keyword>
<feature type="transmembrane region" description="Helical" evidence="10">
    <location>
        <begin position="230"/>
        <end position="251"/>
    </location>
</feature>
<dbReference type="AlphaFoldDB" id="A0ABD2BRY1"/>
<keyword evidence="4 10" id="KW-0812">Transmembrane</keyword>
<dbReference type="EC" id="2.3.1.199" evidence="10"/>
<organism evidence="11 12">
    <name type="scientific">Vespula squamosa</name>
    <name type="common">Southern yellow jacket</name>
    <name type="synonym">Wasp</name>
    <dbReference type="NCBI Taxonomy" id="30214"/>
    <lineage>
        <taxon>Eukaryota</taxon>
        <taxon>Metazoa</taxon>
        <taxon>Ecdysozoa</taxon>
        <taxon>Arthropoda</taxon>
        <taxon>Hexapoda</taxon>
        <taxon>Insecta</taxon>
        <taxon>Pterygota</taxon>
        <taxon>Neoptera</taxon>
        <taxon>Endopterygota</taxon>
        <taxon>Hymenoptera</taxon>
        <taxon>Apocrita</taxon>
        <taxon>Aculeata</taxon>
        <taxon>Vespoidea</taxon>
        <taxon>Vespidae</taxon>
        <taxon>Vespinae</taxon>
        <taxon>Vespula</taxon>
    </lineage>
</organism>
<keyword evidence="9 10" id="KW-0275">Fatty acid biosynthesis</keyword>